<dbReference type="Gramene" id="OPUNC05G04980.1">
    <property type="protein sequence ID" value="OPUNC05G04980.1"/>
    <property type="gene ID" value="OPUNC05G04980"/>
</dbReference>
<evidence type="ECO:0000313" key="2">
    <source>
        <dbReference type="EnsemblPlants" id="OPUNC05G04980.1"/>
    </source>
</evidence>
<feature type="compositionally biased region" description="Basic and acidic residues" evidence="1">
    <location>
        <begin position="149"/>
        <end position="166"/>
    </location>
</feature>
<protein>
    <recommendedName>
        <fullName evidence="4">DUF834 domain-containing protein</fullName>
    </recommendedName>
</protein>
<keyword evidence="3" id="KW-1185">Reference proteome</keyword>
<organism evidence="2">
    <name type="scientific">Oryza punctata</name>
    <name type="common">Red rice</name>
    <dbReference type="NCBI Taxonomy" id="4537"/>
    <lineage>
        <taxon>Eukaryota</taxon>
        <taxon>Viridiplantae</taxon>
        <taxon>Streptophyta</taxon>
        <taxon>Embryophyta</taxon>
        <taxon>Tracheophyta</taxon>
        <taxon>Spermatophyta</taxon>
        <taxon>Magnoliopsida</taxon>
        <taxon>Liliopsida</taxon>
        <taxon>Poales</taxon>
        <taxon>Poaceae</taxon>
        <taxon>BOP clade</taxon>
        <taxon>Oryzoideae</taxon>
        <taxon>Oryzeae</taxon>
        <taxon>Oryzinae</taxon>
        <taxon>Oryza</taxon>
    </lineage>
</organism>
<evidence type="ECO:0000313" key="3">
    <source>
        <dbReference type="Proteomes" id="UP000026962"/>
    </source>
</evidence>
<reference evidence="2" key="2">
    <citation type="submission" date="2018-05" db="EMBL/GenBank/DDBJ databases">
        <title>OpunRS2 (Oryza punctata Reference Sequence Version 2).</title>
        <authorList>
            <person name="Zhang J."/>
            <person name="Kudrna D."/>
            <person name="Lee S."/>
            <person name="Talag J."/>
            <person name="Welchert J."/>
            <person name="Wing R.A."/>
        </authorList>
    </citation>
    <scope>NUCLEOTIDE SEQUENCE [LARGE SCALE GENOMIC DNA]</scope>
</reference>
<dbReference type="EnsemblPlants" id="OPUNC05G04980.1">
    <property type="protein sequence ID" value="OPUNC05G04980.1"/>
    <property type="gene ID" value="OPUNC05G04980"/>
</dbReference>
<dbReference type="AlphaFoldDB" id="A0A0E0KZ75"/>
<reference evidence="2" key="1">
    <citation type="submission" date="2015-04" db="UniProtKB">
        <authorList>
            <consortium name="EnsemblPlants"/>
        </authorList>
    </citation>
    <scope>IDENTIFICATION</scope>
</reference>
<accession>A0A0E0KZ75</accession>
<sequence length="269" mass="28024">MAARTAGRGEAVATDDNGEARRIANVAAREEGKGSAGSGLAERCTVATRDGAAAVENRAVVSWAVAGRGEEKGGIYRGGRRTRAGARLVAVRGCDFFRGRRENGNDADAWVGKAVDQAAELERKRRVNAVKLGTASWRGGVSGSSSACKETRGGERESGRVREGKREEGAVKREACSFRFWAVRLAGRVGAASPRWRLAAGHGDDDSGAQKGRAQWLAVSGYKAVAVAGEDDSGVTRRSATAGARAGRAKAVEDLSDAGGKSMAYATAR</sequence>
<evidence type="ECO:0008006" key="4">
    <source>
        <dbReference type="Google" id="ProtNLM"/>
    </source>
</evidence>
<proteinExistence type="predicted"/>
<name>A0A0E0KZ75_ORYPU</name>
<feature type="region of interest" description="Disordered" evidence="1">
    <location>
        <begin position="230"/>
        <end position="269"/>
    </location>
</feature>
<evidence type="ECO:0000256" key="1">
    <source>
        <dbReference type="SAM" id="MobiDB-lite"/>
    </source>
</evidence>
<feature type="region of interest" description="Disordered" evidence="1">
    <location>
        <begin position="141"/>
        <end position="166"/>
    </location>
</feature>
<dbReference type="Proteomes" id="UP000026962">
    <property type="component" value="Chromosome 5"/>
</dbReference>
<feature type="compositionally biased region" description="Low complexity" evidence="1">
    <location>
        <begin position="236"/>
        <end position="246"/>
    </location>
</feature>
<dbReference type="HOGENOM" id="CLU_1035809_0_0_1"/>